<sequence>MQPVTAFVFALLVAAGAAAAFAAGLRVGRAGKLVADADRQAAIDAAVRSVLAERGATAASMAVEREHTVAAAVDTAVKVAGSALEARLRSGAQHIDGRAQAFEQRAQDISGELKRVTDLMAQLQRDRAHQHGEMLSRFEHTANVATILQNTTQSLRDALASPKSRGQWGERMAEDVLRAAGFVEGVNFRQQATSTAGKRPDFTFMLPQGLELNMDVKFPIDNYVRHLEATTDQAREAAALAFLRDVRLRVKEITTREYIDPDRTVDHVLLFIPNESIYAFIHENDAELLERALGQRVVLCSPSTLFAVLAVVRHSMRNFLFERTSNEILDCLTGFVKQWDKFAESVDKVGRHLDSLSSAYDDLNGTRRRQLEKELDRIETLRSRSEVDHLPEMAVQSAPLTPTSTVVAPVEDHEWPEARALRAG</sequence>
<dbReference type="PANTHER" id="PTHR30563:SF0">
    <property type="entry name" value="DNA RECOMBINATION PROTEIN RMUC"/>
    <property type="match status" value="1"/>
</dbReference>
<evidence type="ECO:0000313" key="3">
    <source>
        <dbReference type="EMBL" id="CAB4773743.1"/>
    </source>
</evidence>
<dbReference type="EMBL" id="CAFABA010000183">
    <property type="protein sequence ID" value="CAB4836486.1"/>
    <property type="molecule type" value="Genomic_DNA"/>
</dbReference>
<protein>
    <submittedName>
        <fullName evidence="4">Unannotated protein</fullName>
    </submittedName>
</protein>
<dbReference type="PANTHER" id="PTHR30563">
    <property type="entry name" value="DNA RECOMBINATION PROTEIN RMUC"/>
    <property type="match status" value="1"/>
</dbReference>
<dbReference type="InterPro" id="IPR003798">
    <property type="entry name" value="DNA_recombination_RmuC"/>
</dbReference>
<dbReference type="EMBL" id="CAFBMH010000165">
    <property type="protein sequence ID" value="CAB4934338.1"/>
    <property type="molecule type" value="Genomic_DNA"/>
</dbReference>
<accession>A0A6J7ATX2</accession>
<organism evidence="4">
    <name type="scientific">freshwater metagenome</name>
    <dbReference type="NCBI Taxonomy" id="449393"/>
    <lineage>
        <taxon>unclassified sequences</taxon>
        <taxon>metagenomes</taxon>
        <taxon>ecological metagenomes</taxon>
    </lineage>
</organism>
<evidence type="ECO:0000256" key="1">
    <source>
        <dbReference type="ARBA" id="ARBA00023054"/>
    </source>
</evidence>
<proteinExistence type="predicted"/>
<keyword evidence="2" id="KW-0233">DNA recombination</keyword>
<dbReference type="GO" id="GO:0006310">
    <property type="term" value="P:DNA recombination"/>
    <property type="evidence" value="ECO:0007669"/>
    <property type="project" value="UniProtKB-KW"/>
</dbReference>
<dbReference type="Pfam" id="PF02646">
    <property type="entry name" value="RmuC"/>
    <property type="match status" value="1"/>
</dbReference>
<evidence type="ECO:0000256" key="2">
    <source>
        <dbReference type="ARBA" id="ARBA00023172"/>
    </source>
</evidence>
<name>A0A6J7ATX2_9ZZZZ</name>
<evidence type="ECO:0000313" key="4">
    <source>
        <dbReference type="EMBL" id="CAB4836486.1"/>
    </source>
</evidence>
<gene>
    <name evidence="3" type="ORF">UFOPK2754_03240</name>
    <name evidence="4" type="ORF">UFOPK3139_02930</name>
    <name evidence="5" type="ORF">UFOPK3543_02858</name>
</gene>
<dbReference type="AlphaFoldDB" id="A0A6J7ATX2"/>
<evidence type="ECO:0000313" key="5">
    <source>
        <dbReference type="EMBL" id="CAB4934338.1"/>
    </source>
</evidence>
<dbReference type="EMBL" id="CAEZYR010000205">
    <property type="protein sequence ID" value="CAB4773743.1"/>
    <property type="molecule type" value="Genomic_DNA"/>
</dbReference>
<keyword evidence="1" id="KW-0175">Coiled coil</keyword>
<reference evidence="4" key="1">
    <citation type="submission" date="2020-05" db="EMBL/GenBank/DDBJ databases">
        <authorList>
            <person name="Chiriac C."/>
            <person name="Salcher M."/>
            <person name="Ghai R."/>
            <person name="Kavagutti S V."/>
        </authorList>
    </citation>
    <scope>NUCLEOTIDE SEQUENCE</scope>
</reference>